<feature type="region of interest" description="Disordered" evidence="9">
    <location>
        <begin position="365"/>
        <end position="413"/>
    </location>
</feature>
<keyword evidence="6" id="KW-0804">Transcription</keyword>
<sequence length="474" mass="51177">MAALNDRGDTAIKLFGRTIPLRDASAEVVTKPRNDANNNDVMPSVSDKLLNVEATPFCSNNTEQNGLQDTSRHGGKMGTDSKSQIKTEPDGSGQENVLKKPDMIVPCPRCNSMETKFCYFNNYNVSQPRHFCRNCQRYWTAGGNIRNVPVGSGRRRKNAIQYHHALMSCGNNIAAPGDVSSAIHHLALPLVPPVLPGPIKENEMVKEVGSEVPVLQSTASILNSREQKDTHLVSLATGDNKEEQSCPSSAPVSDCSNQMPGSADKNEPSNVSGYCNGVTLSHPHGPALVFPWSPAYNSIAFMAATQCSTEPIHGSEMARHSLPSWVAPPMMAAPGICTPVVPFPLMPPPLWSYISGWPSGMLSSPCHGSNGSPDKTTCSEDNSPTLGKHSREADLQEEKSGKNIRVPKTLRIGDPAEAAKSSVWDALGIKPDDKGMIKSLQPKVLKHDKTPEPPQTLQANPAAFSRSQSFQERT</sequence>
<evidence type="ECO:0000256" key="7">
    <source>
        <dbReference type="ARBA" id="ARBA00023242"/>
    </source>
</evidence>
<keyword evidence="1" id="KW-0479">Metal-binding</keyword>
<keyword evidence="3" id="KW-0862">Zinc</keyword>
<evidence type="ECO:0000256" key="3">
    <source>
        <dbReference type="ARBA" id="ARBA00022833"/>
    </source>
</evidence>
<dbReference type="PROSITE" id="PS01361">
    <property type="entry name" value="ZF_DOF_1"/>
    <property type="match status" value="1"/>
</dbReference>
<dbReference type="GO" id="GO:0005634">
    <property type="term" value="C:nucleus"/>
    <property type="evidence" value="ECO:0007669"/>
    <property type="project" value="UniProtKB-SubCell"/>
</dbReference>
<dbReference type="GO" id="GO:0008270">
    <property type="term" value="F:zinc ion binding"/>
    <property type="evidence" value="ECO:0007669"/>
    <property type="project" value="UniProtKB-KW"/>
</dbReference>
<evidence type="ECO:0000256" key="5">
    <source>
        <dbReference type="ARBA" id="ARBA00023125"/>
    </source>
</evidence>
<dbReference type="EMBL" id="JAUUTY010000003">
    <property type="protein sequence ID" value="KAK1664308.1"/>
    <property type="molecule type" value="Genomic_DNA"/>
</dbReference>
<feature type="compositionally biased region" description="Polar residues" evidence="9">
    <location>
        <begin position="59"/>
        <end position="69"/>
    </location>
</feature>
<feature type="compositionally biased region" description="Basic and acidic residues" evidence="9">
    <location>
        <begin position="389"/>
        <end position="401"/>
    </location>
</feature>
<feature type="compositionally biased region" description="Polar residues" evidence="9">
    <location>
        <begin position="245"/>
        <end position="260"/>
    </location>
</feature>
<evidence type="ECO:0000256" key="4">
    <source>
        <dbReference type="ARBA" id="ARBA00023015"/>
    </source>
</evidence>
<keyword evidence="7 8" id="KW-0539">Nucleus</keyword>
<dbReference type="PANTHER" id="PTHR31089:SF38">
    <property type="entry name" value="OS01G0277500 PROTEIN"/>
    <property type="match status" value="1"/>
</dbReference>
<dbReference type="InterPro" id="IPR045174">
    <property type="entry name" value="Dof"/>
</dbReference>
<protein>
    <recommendedName>
        <fullName evidence="10">Dof-type domain-containing protein</fullName>
    </recommendedName>
</protein>
<dbReference type="PROSITE" id="PS50884">
    <property type="entry name" value="ZF_DOF_2"/>
    <property type="match status" value="1"/>
</dbReference>
<feature type="region of interest" description="Disordered" evidence="9">
    <location>
        <begin position="428"/>
        <end position="474"/>
    </location>
</feature>
<name>A0AAD8WJA6_LOLMU</name>
<feature type="region of interest" description="Disordered" evidence="9">
    <location>
        <begin position="59"/>
        <end position="98"/>
    </location>
</feature>
<evidence type="ECO:0000313" key="11">
    <source>
        <dbReference type="EMBL" id="KAK1664308.1"/>
    </source>
</evidence>
<feature type="compositionally biased region" description="Polar residues" evidence="9">
    <location>
        <begin position="455"/>
        <end position="474"/>
    </location>
</feature>
<keyword evidence="5 8" id="KW-0238">DNA-binding</keyword>
<accession>A0AAD8WJA6</accession>
<reference evidence="12" key="1">
    <citation type="submission" date="2023-07" db="EMBL/GenBank/DDBJ databases">
        <title>A chromosome-level genome assembly of Lolium multiflorum.</title>
        <authorList>
            <person name="Chen Y."/>
            <person name="Copetti D."/>
            <person name="Kolliker R."/>
            <person name="Studer B."/>
        </authorList>
    </citation>
    <scope>NUCLEOTIDE SEQUENCE</scope>
    <source>
        <strain evidence="12">02402/16</strain>
        <tissue evidence="12">Leaf</tissue>
    </source>
</reference>
<evidence type="ECO:0000259" key="10">
    <source>
        <dbReference type="PROSITE" id="PS50884"/>
    </source>
</evidence>
<dbReference type="Proteomes" id="UP001231189">
    <property type="component" value="Unassembled WGS sequence"/>
</dbReference>
<dbReference type="InterPro" id="IPR003851">
    <property type="entry name" value="Znf_Dof"/>
</dbReference>
<feature type="region of interest" description="Disordered" evidence="9">
    <location>
        <begin position="236"/>
        <end position="269"/>
    </location>
</feature>
<dbReference type="GO" id="GO:0003700">
    <property type="term" value="F:DNA-binding transcription factor activity"/>
    <property type="evidence" value="ECO:0007669"/>
    <property type="project" value="InterPro"/>
</dbReference>
<proteinExistence type="predicted"/>
<organism evidence="12 13">
    <name type="scientific">Lolium multiflorum</name>
    <name type="common">Italian ryegrass</name>
    <name type="synonym">Lolium perenne subsp. multiflorum</name>
    <dbReference type="NCBI Taxonomy" id="4521"/>
    <lineage>
        <taxon>Eukaryota</taxon>
        <taxon>Viridiplantae</taxon>
        <taxon>Streptophyta</taxon>
        <taxon>Embryophyta</taxon>
        <taxon>Tracheophyta</taxon>
        <taxon>Spermatophyta</taxon>
        <taxon>Magnoliopsida</taxon>
        <taxon>Liliopsida</taxon>
        <taxon>Poales</taxon>
        <taxon>Poaceae</taxon>
        <taxon>BOP clade</taxon>
        <taxon>Pooideae</taxon>
        <taxon>Poodae</taxon>
        <taxon>Poeae</taxon>
        <taxon>Poeae Chloroplast Group 2 (Poeae type)</taxon>
        <taxon>Loliodinae</taxon>
        <taxon>Loliinae</taxon>
        <taxon>Lolium</taxon>
    </lineage>
</organism>
<evidence type="ECO:0000256" key="6">
    <source>
        <dbReference type="ARBA" id="ARBA00023163"/>
    </source>
</evidence>
<comment type="caution">
    <text evidence="12">The sequence shown here is derived from an EMBL/GenBank/DDBJ whole genome shotgun (WGS) entry which is preliminary data.</text>
</comment>
<comment type="subcellular location">
    <subcellularLocation>
        <location evidence="8">Nucleus</location>
    </subcellularLocation>
</comment>
<dbReference type="GO" id="GO:0003677">
    <property type="term" value="F:DNA binding"/>
    <property type="evidence" value="ECO:0007669"/>
    <property type="project" value="UniProtKB-UniRule"/>
</dbReference>
<feature type="domain" description="Dof-type" evidence="10">
    <location>
        <begin position="105"/>
        <end position="159"/>
    </location>
</feature>
<evidence type="ECO:0000256" key="8">
    <source>
        <dbReference type="PROSITE-ProRule" id="PRU00071"/>
    </source>
</evidence>
<evidence type="ECO:0000256" key="9">
    <source>
        <dbReference type="SAM" id="MobiDB-lite"/>
    </source>
</evidence>
<evidence type="ECO:0000313" key="13">
    <source>
        <dbReference type="Proteomes" id="UP001231189"/>
    </source>
</evidence>
<keyword evidence="4" id="KW-0805">Transcription regulation</keyword>
<keyword evidence="2 8" id="KW-0863">Zinc-finger</keyword>
<feature type="compositionally biased region" description="Polar residues" evidence="9">
    <location>
        <begin position="366"/>
        <end position="385"/>
    </location>
</feature>
<dbReference type="Pfam" id="PF02701">
    <property type="entry name" value="Zn_ribbon_Dof"/>
    <property type="match status" value="1"/>
</dbReference>
<dbReference type="AlphaFoldDB" id="A0AAD8WJA6"/>
<evidence type="ECO:0000256" key="1">
    <source>
        <dbReference type="ARBA" id="ARBA00022723"/>
    </source>
</evidence>
<dbReference type="EMBL" id="JAUUTY010000003">
    <property type="protein sequence ID" value="KAK1664389.1"/>
    <property type="molecule type" value="Genomic_DNA"/>
</dbReference>
<dbReference type="PANTHER" id="PTHR31089">
    <property type="entry name" value="CYCLIC DOF FACTOR 2"/>
    <property type="match status" value="1"/>
</dbReference>
<evidence type="ECO:0000256" key="2">
    <source>
        <dbReference type="ARBA" id="ARBA00022771"/>
    </source>
</evidence>
<evidence type="ECO:0000313" key="12">
    <source>
        <dbReference type="EMBL" id="KAK1664389.1"/>
    </source>
</evidence>
<keyword evidence="13" id="KW-1185">Reference proteome</keyword>
<gene>
    <name evidence="11" type="ORF">QYE76_052467</name>
    <name evidence="12" type="ORF">QYE76_052548</name>
</gene>